<dbReference type="Proteomes" id="UP000008370">
    <property type="component" value="Unassembled WGS sequence"/>
</dbReference>
<name>K5UV58_PHACS</name>
<gene>
    <name evidence="1" type="ORF">PHACADRAFT_29181</name>
</gene>
<accession>K5UV58</accession>
<dbReference type="Gene3D" id="2.60.120.920">
    <property type="match status" value="1"/>
</dbReference>
<evidence type="ECO:0008006" key="3">
    <source>
        <dbReference type="Google" id="ProtNLM"/>
    </source>
</evidence>
<dbReference type="HOGENOM" id="CLU_1587085_0_0_1"/>
<dbReference type="InParanoid" id="K5UV58"/>
<keyword evidence="2" id="KW-1185">Reference proteome</keyword>
<evidence type="ECO:0000313" key="2">
    <source>
        <dbReference type="Proteomes" id="UP000008370"/>
    </source>
</evidence>
<dbReference type="KEGG" id="pco:PHACADRAFT_29181"/>
<organism evidence="1 2">
    <name type="scientific">Phanerochaete carnosa (strain HHB-10118-sp)</name>
    <name type="common">White-rot fungus</name>
    <name type="synonym">Peniophora carnosa</name>
    <dbReference type="NCBI Taxonomy" id="650164"/>
    <lineage>
        <taxon>Eukaryota</taxon>
        <taxon>Fungi</taxon>
        <taxon>Dikarya</taxon>
        <taxon>Basidiomycota</taxon>
        <taxon>Agaricomycotina</taxon>
        <taxon>Agaricomycetes</taxon>
        <taxon>Polyporales</taxon>
        <taxon>Phanerochaetaceae</taxon>
        <taxon>Phanerochaete</taxon>
    </lineage>
</organism>
<dbReference type="AlphaFoldDB" id="K5UV58"/>
<dbReference type="GeneID" id="18919577"/>
<evidence type="ECO:0000313" key="1">
    <source>
        <dbReference type="EMBL" id="EKM53871.1"/>
    </source>
</evidence>
<reference evidence="1 2" key="1">
    <citation type="journal article" date="2012" name="BMC Genomics">
        <title>Comparative genomics of the white-rot fungi, Phanerochaete carnosa and P. chrysosporium, to elucidate the genetic basis of the distinct wood types they colonize.</title>
        <authorList>
            <person name="Suzuki H."/>
            <person name="MacDonald J."/>
            <person name="Syed K."/>
            <person name="Salamov A."/>
            <person name="Hori C."/>
            <person name="Aerts A."/>
            <person name="Henrissat B."/>
            <person name="Wiebenga A."/>
            <person name="vanKuyk P.A."/>
            <person name="Barry K."/>
            <person name="Lindquist E."/>
            <person name="LaButti K."/>
            <person name="Lapidus A."/>
            <person name="Lucas S."/>
            <person name="Coutinho P."/>
            <person name="Gong Y."/>
            <person name="Samejima M."/>
            <person name="Mahadevan R."/>
            <person name="Abou-Zaid M."/>
            <person name="de Vries R.P."/>
            <person name="Igarashi K."/>
            <person name="Yadav J.S."/>
            <person name="Grigoriev I.V."/>
            <person name="Master E.R."/>
        </authorList>
    </citation>
    <scope>NUCLEOTIDE SEQUENCE [LARGE SCALE GENOMIC DNA]</scope>
    <source>
        <strain evidence="1 2">HHB-10118-sp</strain>
    </source>
</reference>
<protein>
    <recommendedName>
        <fullName evidence="3">SPRY domain-containing protein</fullName>
    </recommendedName>
</protein>
<dbReference type="InterPro" id="IPR043136">
    <property type="entry name" value="B30.2/SPRY_sf"/>
</dbReference>
<proteinExistence type="predicted"/>
<dbReference type="EMBL" id="JH930473">
    <property type="protein sequence ID" value="EKM53871.1"/>
    <property type="molecule type" value="Genomic_DNA"/>
</dbReference>
<dbReference type="RefSeq" id="XP_007396525.1">
    <property type="nucleotide sequence ID" value="XM_007396463.1"/>
</dbReference>
<sequence>MVTENWSCEDLLQSGSPPAAGLPYSGYLKKFVAGASFLPGESTIAAGDILGCGFSRPEDYIFCTRNGKHIGVSQDASKLLSSTMARLRPVVYMTLKNHHNTPIPPELHLGTTANFGQDSFAFDMAHFAEGYLKQRRQRFECSAGSLPDKIITMITILAAEIIVGKEDM</sequence>